<dbReference type="PANTHER" id="PTHR42110">
    <property type="entry name" value="L-ASPARAGINASE, PUTATIVE (AFU_ORTHOLOGUE AFUA_3G11890)-RELATED"/>
    <property type="match status" value="1"/>
</dbReference>
<comment type="caution">
    <text evidence="1">The sequence shown here is derived from an EMBL/GenBank/DDBJ whole genome shotgun (WGS) entry which is preliminary data.</text>
</comment>
<organism evidence="1 2">
    <name type="scientific">Agrococcus citreus</name>
    <dbReference type="NCBI Taxonomy" id="84643"/>
    <lineage>
        <taxon>Bacteria</taxon>
        <taxon>Bacillati</taxon>
        <taxon>Actinomycetota</taxon>
        <taxon>Actinomycetes</taxon>
        <taxon>Micrococcales</taxon>
        <taxon>Microbacteriaceae</taxon>
        <taxon>Agrococcus</taxon>
    </lineage>
</organism>
<name>A0ABN1YYS5_9MICO</name>
<reference evidence="1 2" key="1">
    <citation type="journal article" date="2019" name="Int. J. Syst. Evol. Microbiol.">
        <title>The Global Catalogue of Microorganisms (GCM) 10K type strain sequencing project: providing services to taxonomists for standard genome sequencing and annotation.</title>
        <authorList>
            <consortium name="The Broad Institute Genomics Platform"/>
            <consortium name="The Broad Institute Genome Sequencing Center for Infectious Disease"/>
            <person name="Wu L."/>
            <person name="Ma J."/>
        </authorList>
    </citation>
    <scope>NUCLEOTIDE SEQUENCE [LARGE SCALE GENOMIC DNA]</scope>
    <source>
        <strain evidence="1 2">JCM 12398</strain>
    </source>
</reference>
<dbReference type="EMBL" id="BAAAKK010000005">
    <property type="protein sequence ID" value="GAA1424832.1"/>
    <property type="molecule type" value="Genomic_DNA"/>
</dbReference>
<dbReference type="InterPro" id="IPR012338">
    <property type="entry name" value="Beta-lactam/transpept-like"/>
</dbReference>
<proteinExistence type="predicted"/>
<dbReference type="SUPFAM" id="SSF56601">
    <property type="entry name" value="beta-lactamase/transpeptidase-like"/>
    <property type="match status" value="1"/>
</dbReference>
<keyword evidence="2" id="KW-1185">Reference proteome</keyword>
<protein>
    <submittedName>
        <fullName evidence="1">Asparaginase</fullName>
    </submittedName>
</protein>
<gene>
    <name evidence="1" type="ORF">GCM10009640_21950</name>
</gene>
<evidence type="ECO:0000313" key="1">
    <source>
        <dbReference type="EMBL" id="GAA1424832.1"/>
    </source>
</evidence>
<dbReference type="Proteomes" id="UP001501266">
    <property type="component" value="Unassembled WGS sequence"/>
</dbReference>
<dbReference type="RefSeq" id="WP_343920352.1">
    <property type="nucleotide sequence ID" value="NZ_BAAAKK010000005.1"/>
</dbReference>
<dbReference type="Pfam" id="PF06089">
    <property type="entry name" value="Asparaginase_II"/>
    <property type="match status" value="1"/>
</dbReference>
<evidence type="ECO:0000313" key="2">
    <source>
        <dbReference type="Proteomes" id="UP001501266"/>
    </source>
</evidence>
<sequence>MPSTELLAVVERDGFTESEHRGVAVVIDPGGTVIEAHGDVDAPFLARSALKPLFAAALLDAGLVELEPAHAALASASHWADQEHLDTAQAMAERLGVDEDALHCPPMKAPDGTRRRFAHMCVGKHIALAAAARALRAPADYWADDHQLTAVLRDGVATAAGEPIVAMAHDGCGALVFPTSAVGLARAFRRLGPDGIGGSRAVGDAMRAHPTLIDGARRPDAVVIAETGCATKFGAEGTQAMVAPDGTTAVVKTADGARRAGAPVALALLERVGAIPLGTLDRLTEPLGLVQLSADVPVGRLRPVL</sequence>
<dbReference type="InterPro" id="IPR010349">
    <property type="entry name" value="Asparaginase_II"/>
</dbReference>
<dbReference type="PANTHER" id="PTHR42110:SF1">
    <property type="entry name" value="L-ASPARAGINASE, PUTATIVE (AFU_ORTHOLOGUE AFUA_3G11890)-RELATED"/>
    <property type="match status" value="1"/>
</dbReference>
<accession>A0ABN1YYS5</accession>